<accession>A0A820R842</accession>
<feature type="non-terminal residue" evidence="1">
    <location>
        <position position="62"/>
    </location>
</feature>
<evidence type="ECO:0000313" key="1">
    <source>
        <dbReference type="EMBL" id="CAF4432298.1"/>
    </source>
</evidence>
<name>A0A820R842_9BILA</name>
<sequence>MKTYIEDYENFDVHSISSSNALDLMILTSMCDLAYIAKSLLGNKPSELSQWLVVLKNTLVKW</sequence>
<gene>
    <name evidence="1" type="ORF">UXM345_LOCUS39006</name>
</gene>
<reference evidence="1" key="1">
    <citation type="submission" date="2021-02" db="EMBL/GenBank/DDBJ databases">
        <authorList>
            <person name="Nowell W R."/>
        </authorList>
    </citation>
    <scope>NUCLEOTIDE SEQUENCE</scope>
</reference>
<organism evidence="1 2">
    <name type="scientific">Rotaria magnacalcarata</name>
    <dbReference type="NCBI Taxonomy" id="392030"/>
    <lineage>
        <taxon>Eukaryota</taxon>
        <taxon>Metazoa</taxon>
        <taxon>Spiralia</taxon>
        <taxon>Gnathifera</taxon>
        <taxon>Rotifera</taxon>
        <taxon>Eurotatoria</taxon>
        <taxon>Bdelloidea</taxon>
        <taxon>Philodinida</taxon>
        <taxon>Philodinidae</taxon>
        <taxon>Rotaria</taxon>
    </lineage>
</organism>
<dbReference type="AlphaFoldDB" id="A0A820R842"/>
<comment type="caution">
    <text evidence="1">The sequence shown here is derived from an EMBL/GenBank/DDBJ whole genome shotgun (WGS) entry which is preliminary data.</text>
</comment>
<evidence type="ECO:0000313" key="2">
    <source>
        <dbReference type="Proteomes" id="UP000663842"/>
    </source>
</evidence>
<dbReference type="Proteomes" id="UP000663842">
    <property type="component" value="Unassembled WGS sequence"/>
</dbReference>
<dbReference type="EMBL" id="CAJOBF010035484">
    <property type="protein sequence ID" value="CAF4432298.1"/>
    <property type="molecule type" value="Genomic_DNA"/>
</dbReference>
<proteinExistence type="predicted"/>
<protein>
    <submittedName>
        <fullName evidence="1">Uncharacterized protein</fullName>
    </submittedName>
</protein>